<dbReference type="InterPro" id="IPR009061">
    <property type="entry name" value="DNA-bd_dom_put_sf"/>
</dbReference>
<dbReference type="PANTHER" id="PTHR34585:SF22">
    <property type="entry name" value="HELIX-TURN-HELIX DOMAIN-CONTAINING PROTEIN"/>
    <property type="match status" value="1"/>
</dbReference>
<proteinExistence type="predicted"/>
<evidence type="ECO:0000313" key="2">
    <source>
        <dbReference type="EMBL" id="RHH07895.1"/>
    </source>
</evidence>
<keyword evidence="2" id="KW-0238">DNA-binding</keyword>
<protein>
    <submittedName>
        <fullName evidence="2">DNA-binding protein</fullName>
    </submittedName>
</protein>
<reference evidence="2 3" key="1">
    <citation type="submission" date="2018-08" db="EMBL/GenBank/DDBJ databases">
        <title>A genome reference for cultivated species of the human gut microbiota.</title>
        <authorList>
            <person name="Zou Y."/>
            <person name="Xue W."/>
            <person name="Luo G."/>
        </authorList>
    </citation>
    <scope>NUCLEOTIDE SEQUENCE [LARGE SCALE GENOMIC DNA]</scope>
    <source>
        <strain evidence="2 3">AM18-6</strain>
    </source>
</reference>
<name>A0A396BVT9_BACFG</name>
<dbReference type="GO" id="GO:0003677">
    <property type="term" value="F:DNA binding"/>
    <property type="evidence" value="ECO:0007669"/>
    <property type="project" value="UniProtKB-KW"/>
</dbReference>
<dbReference type="Pfam" id="PF12728">
    <property type="entry name" value="HTH_17"/>
    <property type="match status" value="1"/>
</dbReference>
<dbReference type="InterPro" id="IPR041657">
    <property type="entry name" value="HTH_17"/>
</dbReference>
<sequence>MELVTMEDCMEELKGLEELAEKIEHVLSVYKPPLNGERYLTGEQVCTLLNLSKRTLLDYRERGDMPYITLFGKMLYKESDILAILEENYVPRFSR</sequence>
<evidence type="ECO:0000313" key="3">
    <source>
        <dbReference type="Proteomes" id="UP000266644"/>
    </source>
</evidence>
<dbReference type="EMBL" id="QRJE01000032">
    <property type="protein sequence ID" value="RHH07895.1"/>
    <property type="molecule type" value="Genomic_DNA"/>
</dbReference>
<dbReference type="RefSeq" id="WP_122330579.1">
    <property type="nucleotide sequence ID" value="NZ_JAQDYY010000019.1"/>
</dbReference>
<dbReference type="AlphaFoldDB" id="A0A396BVT9"/>
<evidence type="ECO:0000259" key="1">
    <source>
        <dbReference type="Pfam" id="PF12728"/>
    </source>
</evidence>
<comment type="caution">
    <text evidence="2">The sequence shown here is derived from an EMBL/GenBank/DDBJ whole genome shotgun (WGS) entry which is preliminary data.</text>
</comment>
<gene>
    <name evidence="2" type="ORF">DW228_18350</name>
</gene>
<dbReference type="Proteomes" id="UP000266644">
    <property type="component" value="Unassembled WGS sequence"/>
</dbReference>
<organism evidence="2 3">
    <name type="scientific">Bacteroides fragilis</name>
    <dbReference type="NCBI Taxonomy" id="817"/>
    <lineage>
        <taxon>Bacteria</taxon>
        <taxon>Pseudomonadati</taxon>
        <taxon>Bacteroidota</taxon>
        <taxon>Bacteroidia</taxon>
        <taxon>Bacteroidales</taxon>
        <taxon>Bacteroidaceae</taxon>
        <taxon>Bacteroides</taxon>
    </lineage>
</organism>
<dbReference type="SUPFAM" id="SSF46955">
    <property type="entry name" value="Putative DNA-binding domain"/>
    <property type="match status" value="1"/>
</dbReference>
<dbReference type="PANTHER" id="PTHR34585">
    <property type="match status" value="1"/>
</dbReference>
<feature type="domain" description="Helix-turn-helix" evidence="1">
    <location>
        <begin position="39"/>
        <end position="88"/>
    </location>
</feature>
<accession>A0A396BVT9</accession>